<dbReference type="InterPro" id="IPR041188">
    <property type="entry name" value="HTH_ABP1_N"/>
</dbReference>
<keyword evidence="5" id="KW-1185">Reference proteome</keyword>
<dbReference type="EnsemblProtists" id="PYU1_T014332">
    <property type="protein sequence ID" value="PYU1_T014332"/>
    <property type="gene ID" value="PYU1_G014302"/>
</dbReference>
<evidence type="ECO:0000256" key="1">
    <source>
        <dbReference type="ARBA" id="ARBA00023125"/>
    </source>
</evidence>
<dbReference type="HOGENOM" id="CLU_067967_0_0_1"/>
<evidence type="ECO:0000259" key="3">
    <source>
        <dbReference type="PROSITE" id="PS51253"/>
    </source>
</evidence>
<accession>K3XAT3</accession>
<proteinExistence type="predicted"/>
<feature type="domain" description="HTH CENPB-type" evidence="3">
    <location>
        <begin position="64"/>
        <end position="150"/>
    </location>
</feature>
<dbReference type="AlphaFoldDB" id="K3XAT3"/>
<dbReference type="OMA" id="CESSIRW"/>
<name>K3XAT3_GLOUD</name>
<dbReference type="eggNOG" id="ENOG502RX4X">
    <property type="taxonomic scope" value="Eukaryota"/>
</dbReference>
<sequence>MSYARNFLTNEQKLQLREYWAENPELSHFEVADWVAAQFQIQISRSTLYRISQAPVTAFAGNLHQKKGRRVKYPEFESELVAFYHACRRRSGSGSGEDSGEGAQQELTVELLLRKAVELRTKHGIPQDKLKLSNGWMHKFKDRHFLKTHQQNGAAERHAPEQVGGEGETENKRQRASAREQERDVATPQVAAAVATMAPASTTTPTRATRSPPMTATSDERATIDTQTTEPTIVPPAPVAVTAVTSIISATSAVTATAATTAPAHASAVPVQVSSSTLQIRPLTHIAAKSLNTVHSQGTFNWERTSGAADAYFAIVNDGIQIFQDGMYQVNVDLEHTKHQGGTSGSDPIFNVWNDAHLIGRCTCSVHCDPVTGAMLSVVEIQTFLKADSVVRVEFLAPGFALHQSRIVIRLLS</sequence>
<feature type="compositionally biased region" description="Basic and acidic residues" evidence="2">
    <location>
        <begin position="169"/>
        <end position="185"/>
    </location>
</feature>
<evidence type="ECO:0000313" key="5">
    <source>
        <dbReference type="Proteomes" id="UP000019132"/>
    </source>
</evidence>
<feature type="compositionally biased region" description="Low complexity" evidence="2">
    <location>
        <begin position="186"/>
        <end position="217"/>
    </location>
</feature>
<dbReference type="STRING" id="431595.K3XAT3"/>
<reference evidence="5" key="2">
    <citation type="submission" date="2010-04" db="EMBL/GenBank/DDBJ databases">
        <authorList>
            <person name="Buell R."/>
            <person name="Hamilton J."/>
            <person name="Hostetler J."/>
        </authorList>
    </citation>
    <scope>NUCLEOTIDE SEQUENCE [LARGE SCALE GENOMIC DNA]</scope>
    <source>
        <strain evidence="5">DAOM:BR144</strain>
    </source>
</reference>
<reference evidence="5" key="1">
    <citation type="journal article" date="2010" name="Genome Biol.">
        <title>Genome sequence of the necrotrophic plant pathogen Pythium ultimum reveals original pathogenicity mechanisms and effector repertoire.</title>
        <authorList>
            <person name="Levesque C.A."/>
            <person name="Brouwer H."/>
            <person name="Cano L."/>
            <person name="Hamilton J.P."/>
            <person name="Holt C."/>
            <person name="Huitema E."/>
            <person name="Raffaele S."/>
            <person name="Robideau G.P."/>
            <person name="Thines M."/>
            <person name="Win J."/>
            <person name="Zerillo M.M."/>
            <person name="Beakes G.W."/>
            <person name="Boore J.L."/>
            <person name="Busam D."/>
            <person name="Dumas B."/>
            <person name="Ferriera S."/>
            <person name="Fuerstenberg S.I."/>
            <person name="Gachon C.M."/>
            <person name="Gaulin E."/>
            <person name="Govers F."/>
            <person name="Grenville-Briggs L."/>
            <person name="Horner N."/>
            <person name="Hostetler J."/>
            <person name="Jiang R.H."/>
            <person name="Johnson J."/>
            <person name="Krajaejun T."/>
            <person name="Lin H."/>
            <person name="Meijer H.J."/>
            <person name="Moore B."/>
            <person name="Morris P."/>
            <person name="Phuntmart V."/>
            <person name="Puiu D."/>
            <person name="Shetty J."/>
            <person name="Stajich J.E."/>
            <person name="Tripathy S."/>
            <person name="Wawra S."/>
            <person name="van West P."/>
            <person name="Whitty B.R."/>
            <person name="Coutinho P.M."/>
            <person name="Henrissat B."/>
            <person name="Martin F."/>
            <person name="Thomas P.D."/>
            <person name="Tyler B.M."/>
            <person name="De Vries R.P."/>
            <person name="Kamoun S."/>
            <person name="Yandell M."/>
            <person name="Tisserat N."/>
            <person name="Buell C.R."/>
        </authorList>
    </citation>
    <scope>NUCLEOTIDE SEQUENCE</scope>
    <source>
        <strain evidence="5">DAOM:BR144</strain>
    </source>
</reference>
<dbReference type="Gene3D" id="1.10.10.60">
    <property type="entry name" value="Homeodomain-like"/>
    <property type="match status" value="2"/>
</dbReference>
<dbReference type="Proteomes" id="UP000019132">
    <property type="component" value="Unassembled WGS sequence"/>
</dbReference>
<reference evidence="4" key="3">
    <citation type="submission" date="2015-02" db="UniProtKB">
        <authorList>
            <consortium name="EnsemblProtists"/>
        </authorList>
    </citation>
    <scope>IDENTIFICATION</scope>
    <source>
        <strain evidence="4">DAOM BR144</strain>
    </source>
</reference>
<evidence type="ECO:0000256" key="2">
    <source>
        <dbReference type="SAM" id="MobiDB-lite"/>
    </source>
</evidence>
<dbReference type="Pfam" id="PF18107">
    <property type="entry name" value="HTH_ABP1_N"/>
    <property type="match status" value="1"/>
</dbReference>
<organism evidence="4 5">
    <name type="scientific">Globisporangium ultimum (strain ATCC 200006 / CBS 805.95 / DAOM BR144)</name>
    <name type="common">Pythium ultimum</name>
    <dbReference type="NCBI Taxonomy" id="431595"/>
    <lineage>
        <taxon>Eukaryota</taxon>
        <taxon>Sar</taxon>
        <taxon>Stramenopiles</taxon>
        <taxon>Oomycota</taxon>
        <taxon>Peronosporomycetes</taxon>
        <taxon>Pythiales</taxon>
        <taxon>Pythiaceae</taxon>
        <taxon>Globisporangium</taxon>
    </lineage>
</organism>
<feature type="region of interest" description="Disordered" evidence="2">
    <location>
        <begin position="149"/>
        <end position="233"/>
    </location>
</feature>
<dbReference type="PROSITE" id="PS51253">
    <property type="entry name" value="HTH_CENPB"/>
    <property type="match status" value="1"/>
</dbReference>
<keyword evidence="1" id="KW-0238">DNA-binding</keyword>
<dbReference type="VEuPathDB" id="FungiDB:PYU1_G014302"/>
<protein>
    <recommendedName>
        <fullName evidence="3">HTH CENPB-type domain-containing protein</fullName>
    </recommendedName>
</protein>
<dbReference type="GO" id="GO:0003677">
    <property type="term" value="F:DNA binding"/>
    <property type="evidence" value="ECO:0007669"/>
    <property type="project" value="UniProtKB-KW"/>
</dbReference>
<dbReference type="InParanoid" id="K3XAT3"/>
<evidence type="ECO:0000313" key="4">
    <source>
        <dbReference type="EnsemblProtists" id="PYU1_T014332"/>
    </source>
</evidence>
<dbReference type="EMBL" id="GL376566">
    <property type="status" value="NOT_ANNOTATED_CDS"/>
    <property type="molecule type" value="Genomic_DNA"/>
</dbReference>
<dbReference type="InterPro" id="IPR006600">
    <property type="entry name" value="HTH_CenpB_DNA-bd_dom"/>
</dbReference>
<dbReference type="Pfam" id="PF03221">
    <property type="entry name" value="HTH_Tnp_Tc5"/>
    <property type="match status" value="1"/>
</dbReference>